<dbReference type="AlphaFoldDB" id="A0A0J7KNZ9"/>
<name>A0A0J7KNZ9_LASNI</name>
<dbReference type="PaxDb" id="67767-A0A0J7KNZ9"/>
<proteinExistence type="predicted"/>
<evidence type="ECO:0000313" key="3">
    <source>
        <dbReference type="Proteomes" id="UP000036403"/>
    </source>
</evidence>
<dbReference type="Proteomes" id="UP000036403">
    <property type="component" value="Unassembled WGS sequence"/>
</dbReference>
<dbReference type="EMBL" id="LBMM01004821">
    <property type="protein sequence ID" value="KMQ92058.1"/>
    <property type="molecule type" value="Genomic_DNA"/>
</dbReference>
<feature type="region of interest" description="Disordered" evidence="1">
    <location>
        <begin position="109"/>
        <end position="179"/>
    </location>
</feature>
<evidence type="ECO:0000256" key="1">
    <source>
        <dbReference type="SAM" id="MobiDB-lite"/>
    </source>
</evidence>
<accession>A0A0J7KNZ9</accession>
<organism evidence="2 3">
    <name type="scientific">Lasius niger</name>
    <name type="common">Black garden ant</name>
    <dbReference type="NCBI Taxonomy" id="67767"/>
    <lineage>
        <taxon>Eukaryota</taxon>
        <taxon>Metazoa</taxon>
        <taxon>Ecdysozoa</taxon>
        <taxon>Arthropoda</taxon>
        <taxon>Hexapoda</taxon>
        <taxon>Insecta</taxon>
        <taxon>Pterygota</taxon>
        <taxon>Neoptera</taxon>
        <taxon>Endopterygota</taxon>
        <taxon>Hymenoptera</taxon>
        <taxon>Apocrita</taxon>
        <taxon>Aculeata</taxon>
        <taxon>Formicoidea</taxon>
        <taxon>Formicidae</taxon>
        <taxon>Formicinae</taxon>
        <taxon>Lasius</taxon>
        <taxon>Lasius</taxon>
    </lineage>
</organism>
<protein>
    <submittedName>
        <fullName evidence="2">Uncharacterized protein</fullName>
    </submittedName>
</protein>
<feature type="compositionally biased region" description="Basic residues" evidence="1">
    <location>
        <begin position="154"/>
        <end position="165"/>
    </location>
</feature>
<gene>
    <name evidence="2" type="ORF">RF55_8004</name>
</gene>
<keyword evidence="3" id="KW-1185">Reference proteome</keyword>
<feature type="compositionally biased region" description="Low complexity" evidence="1">
    <location>
        <begin position="130"/>
        <end position="146"/>
    </location>
</feature>
<comment type="caution">
    <text evidence="2">The sequence shown here is derived from an EMBL/GenBank/DDBJ whole genome shotgun (WGS) entry which is preliminary data.</text>
</comment>
<reference evidence="2 3" key="1">
    <citation type="submission" date="2015-04" db="EMBL/GenBank/DDBJ databases">
        <title>Lasius niger genome sequencing.</title>
        <authorList>
            <person name="Konorov E.A."/>
            <person name="Nikitin M.A."/>
            <person name="Kirill M.V."/>
            <person name="Chang P."/>
        </authorList>
    </citation>
    <scope>NUCLEOTIDE SEQUENCE [LARGE SCALE GENOMIC DNA]</scope>
    <source>
        <tissue evidence="2">Whole</tissue>
    </source>
</reference>
<sequence length="179" mass="18640">MEVSFWRLGEDEDAGQKTDLLFDRMADALKEMAGVWISRPTKLAEMRVRGLVGFAILRAADMKKSTLGSDAPPSSIAAPAAIAAGTSCIELFGARPRQIVRFVRISAGQSGTGWGERGAPLSPPRASRDLGAQGPLSAAAPGGLAKKGPDKPLGKGKRVSARKQASKGSGGEKAMDLDP</sequence>
<evidence type="ECO:0000313" key="2">
    <source>
        <dbReference type="EMBL" id="KMQ92058.1"/>
    </source>
</evidence>